<reference evidence="2 3" key="1">
    <citation type="submission" date="2016-07" db="EMBL/GenBank/DDBJ databases">
        <title>Pervasive Adenine N6-methylation of Active Genes in Fungi.</title>
        <authorList>
            <consortium name="DOE Joint Genome Institute"/>
            <person name="Mondo S.J."/>
            <person name="Dannebaum R.O."/>
            <person name="Kuo R.C."/>
            <person name="Labutti K."/>
            <person name="Haridas S."/>
            <person name="Kuo A."/>
            <person name="Salamov A."/>
            <person name="Ahrendt S.R."/>
            <person name="Lipzen A."/>
            <person name="Sullivan W."/>
            <person name="Andreopoulos W.B."/>
            <person name="Clum A."/>
            <person name="Lindquist E."/>
            <person name="Daum C."/>
            <person name="Ramamoorthy G.K."/>
            <person name="Gryganskyi A."/>
            <person name="Culley D."/>
            <person name="Magnuson J.K."/>
            <person name="James T.Y."/>
            <person name="O'Malley M.A."/>
            <person name="Stajich J.E."/>
            <person name="Spatafora J.W."/>
            <person name="Visel A."/>
            <person name="Grigoriev I.V."/>
        </authorList>
    </citation>
    <scope>NUCLEOTIDE SEQUENCE [LARGE SCALE GENOMIC DNA]</scope>
    <source>
        <strain evidence="2 3">JEL800</strain>
    </source>
</reference>
<comment type="caution">
    <text evidence="2">The sequence shown here is derived from an EMBL/GenBank/DDBJ whole genome shotgun (WGS) entry which is preliminary data.</text>
</comment>
<keyword evidence="3" id="KW-1185">Reference proteome</keyword>
<dbReference type="AlphaFoldDB" id="A0A1Y2C158"/>
<dbReference type="Proteomes" id="UP000193642">
    <property type="component" value="Unassembled WGS sequence"/>
</dbReference>
<evidence type="ECO:0000256" key="1">
    <source>
        <dbReference type="SAM" id="MobiDB-lite"/>
    </source>
</evidence>
<dbReference type="EMBL" id="MCGO01000034">
    <property type="protein sequence ID" value="ORY40768.1"/>
    <property type="molecule type" value="Genomic_DNA"/>
</dbReference>
<feature type="compositionally biased region" description="Basic and acidic residues" evidence="1">
    <location>
        <begin position="174"/>
        <end position="190"/>
    </location>
</feature>
<feature type="region of interest" description="Disordered" evidence="1">
    <location>
        <begin position="1"/>
        <end position="41"/>
    </location>
</feature>
<feature type="compositionally biased region" description="Low complexity" evidence="1">
    <location>
        <begin position="80"/>
        <end position="94"/>
    </location>
</feature>
<feature type="compositionally biased region" description="Pro residues" evidence="1">
    <location>
        <begin position="118"/>
        <end position="135"/>
    </location>
</feature>
<accession>A0A1Y2C158</accession>
<feature type="region of interest" description="Disordered" evidence="1">
    <location>
        <begin position="63"/>
        <end position="142"/>
    </location>
</feature>
<organism evidence="2 3">
    <name type="scientific">Rhizoclosmatium globosum</name>
    <dbReference type="NCBI Taxonomy" id="329046"/>
    <lineage>
        <taxon>Eukaryota</taxon>
        <taxon>Fungi</taxon>
        <taxon>Fungi incertae sedis</taxon>
        <taxon>Chytridiomycota</taxon>
        <taxon>Chytridiomycota incertae sedis</taxon>
        <taxon>Chytridiomycetes</taxon>
        <taxon>Chytridiales</taxon>
        <taxon>Chytriomycetaceae</taxon>
        <taxon>Rhizoclosmatium</taxon>
    </lineage>
</organism>
<name>A0A1Y2C158_9FUNG</name>
<gene>
    <name evidence="2" type="ORF">BCR33DRAFT_787417</name>
</gene>
<sequence>MNSPQKKLKLTLPRKSIHDRPRTPVGQAFKSPKGKLTNQDPSTFALHSHIITEPVACAPKKITLKPPAQPTTIKLRVPDSASTGTSSTATATATKNSENTPARHSLRIPRVPVASYYIPPPPSLSGDPAAPPAPPRKIVLKTSKKTLVVEKVDEVKDKAEPINGEGVENDNDGAGERERKRKDGSLKRKVPDAVKKGEGVVANAVDESKEEVSNVVRITESQIKRDFFAFIEQRRRRIDVMLKEIGEKEGEDEEKTATVI</sequence>
<dbReference type="OrthoDB" id="10325013at2759"/>
<protein>
    <submittedName>
        <fullName evidence="2">Uncharacterized protein</fullName>
    </submittedName>
</protein>
<proteinExistence type="predicted"/>
<evidence type="ECO:0000313" key="2">
    <source>
        <dbReference type="EMBL" id="ORY40768.1"/>
    </source>
</evidence>
<feature type="region of interest" description="Disordered" evidence="1">
    <location>
        <begin position="156"/>
        <end position="190"/>
    </location>
</feature>
<evidence type="ECO:0000313" key="3">
    <source>
        <dbReference type="Proteomes" id="UP000193642"/>
    </source>
</evidence>